<dbReference type="OrthoDB" id="9809788at2"/>
<evidence type="ECO:0000256" key="2">
    <source>
        <dbReference type="SAM" id="SignalP"/>
    </source>
</evidence>
<evidence type="ECO:0000313" key="4">
    <source>
        <dbReference type="EMBL" id="SMF74551.1"/>
    </source>
</evidence>
<sequence length="306" mass="32244">MPRFWILLLIGAPFLTGATLPGTGPVPIEKPAEKTDSAPEAKAPETEAPKAPAPEGGTLAPAAPTETEPPAAAEVPKPLPKPAQDTSTTPATDDGPKPDGKEKEEDKAAAPPPPPPPPLVKENPEELKACLADLTSLGAKFQPIAPIDDGNGCGIEHPIEVAEVLPGVELGGARMRCKTALTLAHWLKDTVQPAMNIAMLGRKIAGLVPGSTYDCRLRNGASTGKISEHARGNAFDVAAFKLDDGKTMEMKPRDEDSTLEGAFQRTATAGACLHFTTVLSPGSDAAHETHLHLDIMERRNGYRYCR</sequence>
<name>A0A1X7GVD6_9HYPH</name>
<accession>A0A1X7GVD6</accession>
<gene>
    <name evidence="4" type="ORF">SAMN02982989_4395</name>
</gene>
<feature type="compositionally biased region" description="Basic and acidic residues" evidence="1">
    <location>
        <begin position="30"/>
        <end position="48"/>
    </location>
</feature>
<evidence type="ECO:0000256" key="1">
    <source>
        <dbReference type="SAM" id="MobiDB-lite"/>
    </source>
</evidence>
<feature type="compositionally biased region" description="Low complexity" evidence="1">
    <location>
        <begin position="49"/>
        <end position="76"/>
    </location>
</feature>
<keyword evidence="5" id="KW-1185">Reference proteome</keyword>
<evidence type="ECO:0000313" key="5">
    <source>
        <dbReference type="Proteomes" id="UP000192903"/>
    </source>
</evidence>
<keyword evidence="2" id="KW-0732">Signal</keyword>
<reference evidence="5" key="1">
    <citation type="submission" date="2017-04" db="EMBL/GenBank/DDBJ databases">
        <authorList>
            <person name="Varghese N."/>
            <person name="Submissions S."/>
        </authorList>
    </citation>
    <scope>NUCLEOTIDE SEQUENCE [LARGE SCALE GENOMIC DNA]</scope>
    <source>
        <strain evidence="5">B4P</strain>
    </source>
</reference>
<dbReference type="Pfam" id="PF06904">
    <property type="entry name" value="Extensin-like_C"/>
    <property type="match status" value="1"/>
</dbReference>
<feature type="signal peptide" evidence="2">
    <location>
        <begin position="1"/>
        <end position="17"/>
    </location>
</feature>
<organism evidence="4 5">
    <name type="scientific">Xaviernesmea oryzae</name>
    <dbReference type="NCBI Taxonomy" id="464029"/>
    <lineage>
        <taxon>Bacteria</taxon>
        <taxon>Pseudomonadati</taxon>
        <taxon>Pseudomonadota</taxon>
        <taxon>Alphaproteobacteria</taxon>
        <taxon>Hyphomicrobiales</taxon>
        <taxon>Rhizobiaceae</taxon>
        <taxon>Rhizobium/Agrobacterium group</taxon>
        <taxon>Xaviernesmea</taxon>
    </lineage>
</organism>
<feature type="domain" description="Extensin-like C-terminal" evidence="3">
    <location>
        <begin position="129"/>
        <end position="306"/>
    </location>
</feature>
<dbReference type="EMBL" id="FXAF01000011">
    <property type="protein sequence ID" value="SMF74551.1"/>
    <property type="molecule type" value="Genomic_DNA"/>
</dbReference>
<dbReference type="AlphaFoldDB" id="A0A1X7GVD6"/>
<feature type="compositionally biased region" description="Basic and acidic residues" evidence="1">
    <location>
        <begin position="94"/>
        <end position="108"/>
    </location>
</feature>
<feature type="compositionally biased region" description="Pro residues" evidence="1">
    <location>
        <begin position="110"/>
        <end position="119"/>
    </location>
</feature>
<dbReference type="STRING" id="464029.SAMN02982989_4395"/>
<protein>
    <submittedName>
        <fullName evidence="4">Uncharacterized conserved protein</fullName>
    </submittedName>
</protein>
<dbReference type="RefSeq" id="WP_085424965.1">
    <property type="nucleotide sequence ID" value="NZ_FXAF01000011.1"/>
</dbReference>
<proteinExistence type="predicted"/>
<dbReference type="Proteomes" id="UP000192903">
    <property type="component" value="Unassembled WGS sequence"/>
</dbReference>
<evidence type="ECO:0000259" key="3">
    <source>
        <dbReference type="Pfam" id="PF06904"/>
    </source>
</evidence>
<dbReference type="InterPro" id="IPR009683">
    <property type="entry name" value="Extensin-like_C"/>
</dbReference>
<feature type="chain" id="PRO_5012733515" evidence="2">
    <location>
        <begin position="18"/>
        <end position="306"/>
    </location>
</feature>
<feature type="region of interest" description="Disordered" evidence="1">
    <location>
        <begin position="15"/>
        <end position="122"/>
    </location>
</feature>